<keyword evidence="2" id="KW-0472">Membrane</keyword>
<evidence type="ECO:0000256" key="2">
    <source>
        <dbReference type="SAM" id="Phobius"/>
    </source>
</evidence>
<name>A0A3A4ZCI7_UNCKA</name>
<keyword evidence="2" id="KW-1133">Transmembrane helix</keyword>
<sequence length="199" mass="22841">MQENIKIRGKVGISPMFFIIFFAVAIGFVFYLKNREVPPSNTNVKESNTEVKRLERDRDQTKKPPAIPSSNGEGSAEQEKIIGEKVDAGYRGMIIIFKDEGSFSETERQEIRKKVAEPFFDYNFDNKTEYTLMQIDRYTGEGYKYNIYAYAGGGIQTSFLFGSVDPLEWWTPECMNECLFTPEFEKNHPEVVSAYKSGL</sequence>
<protein>
    <submittedName>
        <fullName evidence="3">Uncharacterized protein</fullName>
    </submittedName>
</protein>
<feature type="compositionally biased region" description="Basic and acidic residues" evidence="1">
    <location>
        <begin position="47"/>
        <end position="62"/>
    </location>
</feature>
<gene>
    <name evidence="3" type="ORF">C4561_03495</name>
</gene>
<dbReference type="AlphaFoldDB" id="A0A3A4ZCI7"/>
<proteinExistence type="predicted"/>
<evidence type="ECO:0000256" key="1">
    <source>
        <dbReference type="SAM" id="MobiDB-lite"/>
    </source>
</evidence>
<evidence type="ECO:0000313" key="4">
    <source>
        <dbReference type="Proteomes" id="UP000265540"/>
    </source>
</evidence>
<feature type="region of interest" description="Disordered" evidence="1">
    <location>
        <begin position="41"/>
        <end position="78"/>
    </location>
</feature>
<accession>A0A3A4ZCI7</accession>
<organism evidence="3 4">
    <name type="scientific">candidate division WWE3 bacterium</name>
    <dbReference type="NCBI Taxonomy" id="2053526"/>
    <lineage>
        <taxon>Bacteria</taxon>
        <taxon>Katanobacteria</taxon>
    </lineage>
</organism>
<keyword evidence="2" id="KW-0812">Transmembrane</keyword>
<reference evidence="3 4" key="1">
    <citation type="journal article" date="2017" name="ISME J.">
        <title>Energy and carbon metabolisms in a deep terrestrial subsurface fluid microbial community.</title>
        <authorList>
            <person name="Momper L."/>
            <person name="Jungbluth S.P."/>
            <person name="Lee M.D."/>
            <person name="Amend J.P."/>
        </authorList>
    </citation>
    <scope>NUCLEOTIDE SEQUENCE [LARGE SCALE GENOMIC DNA]</scope>
    <source>
        <strain evidence="3">SURF_46</strain>
    </source>
</reference>
<feature type="transmembrane region" description="Helical" evidence="2">
    <location>
        <begin position="12"/>
        <end position="32"/>
    </location>
</feature>
<dbReference type="EMBL" id="QZJF01000017">
    <property type="protein sequence ID" value="RJR26818.1"/>
    <property type="molecule type" value="Genomic_DNA"/>
</dbReference>
<evidence type="ECO:0000313" key="3">
    <source>
        <dbReference type="EMBL" id="RJR26818.1"/>
    </source>
</evidence>
<comment type="caution">
    <text evidence="3">The sequence shown here is derived from an EMBL/GenBank/DDBJ whole genome shotgun (WGS) entry which is preliminary data.</text>
</comment>
<dbReference type="Proteomes" id="UP000265540">
    <property type="component" value="Unassembled WGS sequence"/>
</dbReference>